<evidence type="ECO:0000256" key="2">
    <source>
        <dbReference type="ARBA" id="ARBA00022801"/>
    </source>
</evidence>
<protein>
    <submittedName>
        <fullName evidence="7">Hydrolase</fullName>
    </submittedName>
</protein>
<evidence type="ECO:0000259" key="6">
    <source>
        <dbReference type="Pfam" id="PF02837"/>
    </source>
</evidence>
<dbReference type="Gene3D" id="2.60.40.10">
    <property type="entry name" value="Immunoglobulins"/>
    <property type="match status" value="1"/>
</dbReference>
<dbReference type="InterPro" id="IPR006102">
    <property type="entry name" value="Ig-like_GH2"/>
</dbReference>
<dbReference type="InterPro" id="IPR013783">
    <property type="entry name" value="Ig-like_fold"/>
</dbReference>
<keyword evidence="2 7" id="KW-0378">Hydrolase</keyword>
<evidence type="ECO:0000256" key="1">
    <source>
        <dbReference type="ARBA" id="ARBA00007401"/>
    </source>
</evidence>
<feature type="domain" description="Glycosyl hydrolases family 2 sugar binding" evidence="6">
    <location>
        <begin position="20"/>
        <end position="143"/>
    </location>
</feature>
<dbReference type="Gene3D" id="3.20.20.80">
    <property type="entry name" value="Glycosidases"/>
    <property type="match status" value="1"/>
</dbReference>
<dbReference type="PANTHER" id="PTHR42732:SF3">
    <property type="entry name" value="HYDROLASE"/>
    <property type="match status" value="1"/>
</dbReference>
<feature type="domain" description="Glycoside hydrolase family 2 immunoglobulin-like beta-sandwich" evidence="4">
    <location>
        <begin position="224"/>
        <end position="278"/>
    </location>
</feature>
<dbReference type="AlphaFoldDB" id="A0A8J3N640"/>
<dbReference type="InterPro" id="IPR036156">
    <property type="entry name" value="Beta-gal/glucu_dom_sf"/>
</dbReference>
<dbReference type="InterPro" id="IPR008979">
    <property type="entry name" value="Galactose-bd-like_sf"/>
</dbReference>
<dbReference type="InterPro" id="IPR006103">
    <property type="entry name" value="Glyco_hydro_2_cat"/>
</dbReference>
<evidence type="ECO:0000256" key="3">
    <source>
        <dbReference type="ARBA" id="ARBA00023295"/>
    </source>
</evidence>
<proteinExistence type="inferred from homology"/>
<feature type="domain" description="Glycoside hydrolase family 2 catalytic" evidence="5">
    <location>
        <begin position="281"/>
        <end position="506"/>
    </location>
</feature>
<name>A0A8J3N640_9CHLR</name>
<comment type="caution">
    <text evidence="7">The sequence shown here is derived from an EMBL/GenBank/DDBJ whole genome shotgun (WGS) entry which is preliminary data.</text>
</comment>
<dbReference type="Gene3D" id="2.60.120.260">
    <property type="entry name" value="Galactose-binding domain-like"/>
    <property type="match status" value="1"/>
</dbReference>
<dbReference type="InterPro" id="IPR006101">
    <property type="entry name" value="Glyco_hydro_2"/>
</dbReference>
<evidence type="ECO:0000259" key="4">
    <source>
        <dbReference type="Pfam" id="PF00703"/>
    </source>
</evidence>
<dbReference type="GO" id="GO:0004553">
    <property type="term" value="F:hydrolase activity, hydrolyzing O-glycosyl compounds"/>
    <property type="evidence" value="ECO:0007669"/>
    <property type="project" value="InterPro"/>
</dbReference>
<organism evidence="7 8">
    <name type="scientific">Reticulibacter mediterranei</name>
    <dbReference type="NCBI Taxonomy" id="2778369"/>
    <lineage>
        <taxon>Bacteria</taxon>
        <taxon>Bacillati</taxon>
        <taxon>Chloroflexota</taxon>
        <taxon>Ktedonobacteria</taxon>
        <taxon>Ktedonobacterales</taxon>
        <taxon>Reticulibacteraceae</taxon>
        <taxon>Reticulibacter</taxon>
    </lineage>
</organism>
<dbReference type="Pfam" id="PF02837">
    <property type="entry name" value="Glyco_hydro_2_N"/>
    <property type="match status" value="1"/>
</dbReference>
<dbReference type="Pfam" id="PF02836">
    <property type="entry name" value="Glyco_hydro_2_C"/>
    <property type="match status" value="1"/>
</dbReference>
<dbReference type="SUPFAM" id="SSF49303">
    <property type="entry name" value="beta-Galactosidase/glucuronidase domain"/>
    <property type="match status" value="1"/>
</dbReference>
<dbReference type="SUPFAM" id="SSF51445">
    <property type="entry name" value="(Trans)glycosidases"/>
    <property type="match status" value="1"/>
</dbReference>
<comment type="similarity">
    <text evidence="1">Belongs to the glycosyl hydrolase 2 family.</text>
</comment>
<dbReference type="PANTHER" id="PTHR42732">
    <property type="entry name" value="BETA-GALACTOSIDASE"/>
    <property type="match status" value="1"/>
</dbReference>
<evidence type="ECO:0000313" key="7">
    <source>
        <dbReference type="EMBL" id="GHO99759.1"/>
    </source>
</evidence>
<dbReference type="GO" id="GO:0005975">
    <property type="term" value="P:carbohydrate metabolic process"/>
    <property type="evidence" value="ECO:0007669"/>
    <property type="project" value="InterPro"/>
</dbReference>
<dbReference type="Proteomes" id="UP000597444">
    <property type="component" value="Unassembled WGS sequence"/>
</dbReference>
<accession>A0A8J3N640</accession>
<evidence type="ECO:0000259" key="5">
    <source>
        <dbReference type="Pfam" id="PF02836"/>
    </source>
</evidence>
<dbReference type="InterPro" id="IPR051913">
    <property type="entry name" value="GH2_Domain-Containing"/>
</dbReference>
<keyword evidence="3" id="KW-0326">Glycosidase</keyword>
<dbReference type="SUPFAM" id="SSF49785">
    <property type="entry name" value="Galactose-binding domain-like"/>
    <property type="match status" value="1"/>
</dbReference>
<gene>
    <name evidence="7" type="ORF">KSF_098070</name>
</gene>
<reference evidence="7" key="1">
    <citation type="submission" date="2020-10" db="EMBL/GenBank/DDBJ databases">
        <title>Taxonomic study of unclassified bacteria belonging to the class Ktedonobacteria.</title>
        <authorList>
            <person name="Yabe S."/>
            <person name="Wang C.M."/>
            <person name="Zheng Y."/>
            <person name="Sakai Y."/>
            <person name="Cavaletti L."/>
            <person name="Monciardini P."/>
            <person name="Donadio S."/>
        </authorList>
    </citation>
    <scope>NUCLEOTIDE SEQUENCE</scope>
    <source>
        <strain evidence="7">ID150040</strain>
    </source>
</reference>
<dbReference type="PRINTS" id="PR00132">
    <property type="entry name" value="GLHYDRLASE2"/>
</dbReference>
<dbReference type="EMBL" id="BNJK01000002">
    <property type="protein sequence ID" value="GHO99759.1"/>
    <property type="molecule type" value="Genomic_DNA"/>
</dbReference>
<evidence type="ECO:0000313" key="8">
    <source>
        <dbReference type="Proteomes" id="UP000597444"/>
    </source>
</evidence>
<sequence length="672" mass="75941">MNVRPEYPRPNFDRSHRWLSLNGVWDFMADAADEGREAQWQQPGKTRWTGDITVPFAWETTASQIACEWLPVGWYRRFLSVPVEWQQERVILHFGAVHYSCQIWLNGSWIGEHTGGYLPFSFDITDALEEGKGELIVRVEAPLDKLAIPHGKQRSRPVDDYDGCAFTASSGIWQSVWVEGRPATAIEQVQLRAGDDLASIAVQVVLAGPHLFTAELLMQVEGQPEQVIAVEGRSTIALTLSVDNPQLWTPQTPRLYHVTLRLKSEDGEDRVGSYTGLRRIETRGNRLLLNGERLYLRGALDQGYWPDSGYTAPTDEALRQDVELALVAGYNLIRKHIKFEDPRWLYWADRLGLLVWAEPPCVGRYSPEAIARFEAQLAPMVERDGNHPSIILWGIYNEEWGLDWRTAQDKEKQEAVSRAYDLLSGLDASRPIIDDSGWSHVKTDVLDWHYYDNDIRGWNATTTALVNDMSSWFGHQLAVDNWYETQLSLPDTDHSGLPLMNGEYGGGSTDVERGWHLRWQTQELRRHDAVSGYIYTELYDVEHELCGIYTAQRQLKPLGCNPAHVNAETVIIFDLVPVSPGLDYAAKQPDIEVTVRLSHQGALPLVGKLIWGWEGSAQEEAVELEVAPFTITGSLPVRAQLLVGQTKGRLVVRFEDGEGADRAYEFLDVELG</sequence>
<dbReference type="InterPro" id="IPR006104">
    <property type="entry name" value="Glyco_hydro_2_N"/>
</dbReference>
<dbReference type="Pfam" id="PF00703">
    <property type="entry name" value="Glyco_hydro_2"/>
    <property type="match status" value="1"/>
</dbReference>
<keyword evidence="8" id="KW-1185">Reference proteome</keyword>
<dbReference type="RefSeq" id="WP_220210385.1">
    <property type="nucleotide sequence ID" value="NZ_BNJK01000002.1"/>
</dbReference>
<dbReference type="InterPro" id="IPR017853">
    <property type="entry name" value="GH"/>
</dbReference>